<keyword evidence="2" id="KW-1185">Reference proteome</keyword>
<sequence>MSRYSAECRQQDGFSIVVLTDSANESVAELLPEVGNNLYRFTTGGREVIKTSVSMQTLKEENSAASKYGTPILFPPNRIRQGQFEFRGRSYNFPINEPPDYHLHGELIVRPWEVVDYGASDERGAWVTSRLRYADYPEILAYFPHELTFTITYRLAGGKLYMDSVIHNEGDVEAPFAYGLHPYFSLPYESDNNIRLQIPALEEWPITNLSFVTGRPAPTDLSNEIRQDGIALGSYPELGCTLLTLDPNADPVCRIALHDTGYTIAYGLDQQFPYVLLFRPNWDQAFSIEPYTYVTDAFNLPYEHELTGVRGLQAGEECRLTTALWIEESVK</sequence>
<dbReference type="GO" id="GO:0030246">
    <property type="term" value="F:carbohydrate binding"/>
    <property type="evidence" value="ECO:0007669"/>
    <property type="project" value="InterPro"/>
</dbReference>
<dbReference type="OrthoDB" id="9795355at2"/>
<dbReference type="InterPro" id="IPR011013">
    <property type="entry name" value="Gal_mutarotase_sf_dom"/>
</dbReference>
<gene>
    <name evidence="1" type="ORF">DL346_11290</name>
</gene>
<dbReference type="Pfam" id="PF01263">
    <property type="entry name" value="Aldose_epim"/>
    <property type="match status" value="1"/>
</dbReference>
<reference evidence="1 2" key="1">
    <citation type="submission" date="2018-06" db="EMBL/GenBank/DDBJ databases">
        <title>Paenibacillus montanisoli sp. nov., isolated from mountain area soil.</title>
        <authorList>
            <person name="Wu M."/>
        </authorList>
    </citation>
    <scope>NUCLEOTIDE SEQUENCE [LARGE SCALE GENOMIC DNA]</scope>
    <source>
        <strain evidence="1 2">RA17</strain>
    </source>
</reference>
<dbReference type="CDD" id="cd01081">
    <property type="entry name" value="Aldose_epim"/>
    <property type="match status" value="1"/>
</dbReference>
<dbReference type="InterPro" id="IPR014718">
    <property type="entry name" value="GH-type_carb-bd"/>
</dbReference>
<dbReference type="Gene3D" id="2.70.98.10">
    <property type="match status" value="1"/>
</dbReference>
<dbReference type="SUPFAM" id="SSF74650">
    <property type="entry name" value="Galactose mutarotase-like"/>
    <property type="match status" value="1"/>
</dbReference>
<dbReference type="Proteomes" id="UP000249260">
    <property type="component" value="Unassembled WGS sequence"/>
</dbReference>
<protein>
    <submittedName>
        <fullName evidence="1">Aldose 1-epimerase</fullName>
    </submittedName>
</protein>
<organism evidence="1 2">
    <name type="scientific">Paenibacillus montanisoli</name>
    <dbReference type="NCBI Taxonomy" id="2081970"/>
    <lineage>
        <taxon>Bacteria</taxon>
        <taxon>Bacillati</taxon>
        <taxon>Bacillota</taxon>
        <taxon>Bacilli</taxon>
        <taxon>Bacillales</taxon>
        <taxon>Paenibacillaceae</taxon>
        <taxon>Paenibacillus</taxon>
    </lineage>
</organism>
<dbReference type="GO" id="GO:0005975">
    <property type="term" value="P:carbohydrate metabolic process"/>
    <property type="evidence" value="ECO:0007669"/>
    <property type="project" value="InterPro"/>
</dbReference>
<comment type="caution">
    <text evidence="1">The sequence shown here is derived from an EMBL/GenBank/DDBJ whole genome shotgun (WGS) entry which is preliminary data.</text>
</comment>
<dbReference type="InterPro" id="IPR008183">
    <property type="entry name" value="Aldose_1/G6P_1-epimerase"/>
</dbReference>
<dbReference type="AlphaFoldDB" id="A0A328U1R7"/>
<accession>A0A328U1R7</accession>
<name>A0A328U1R7_9BACL</name>
<evidence type="ECO:0000313" key="2">
    <source>
        <dbReference type="Proteomes" id="UP000249260"/>
    </source>
</evidence>
<dbReference type="EMBL" id="QLUW01000002">
    <property type="protein sequence ID" value="RAP76002.1"/>
    <property type="molecule type" value="Genomic_DNA"/>
</dbReference>
<proteinExistence type="predicted"/>
<dbReference type="RefSeq" id="WP_112882227.1">
    <property type="nucleotide sequence ID" value="NZ_QLUW01000002.1"/>
</dbReference>
<evidence type="ECO:0000313" key="1">
    <source>
        <dbReference type="EMBL" id="RAP76002.1"/>
    </source>
</evidence>
<dbReference type="GO" id="GO:0016853">
    <property type="term" value="F:isomerase activity"/>
    <property type="evidence" value="ECO:0007669"/>
    <property type="project" value="InterPro"/>
</dbReference>